<organism evidence="7 8">
    <name type="scientific">Mucilaginibacter mali</name>
    <dbReference type="NCBI Taxonomy" id="2740462"/>
    <lineage>
        <taxon>Bacteria</taxon>
        <taxon>Pseudomonadati</taxon>
        <taxon>Bacteroidota</taxon>
        <taxon>Sphingobacteriia</taxon>
        <taxon>Sphingobacteriales</taxon>
        <taxon>Sphingobacteriaceae</taxon>
        <taxon>Mucilaginibacter</taxon>
    </lineage>
</organism>
<dbReference type="KEGG" id="mmab:HQ865_07265"/>
<feature type="region of interest" description="Disordered" evidence="2">
    <location>
        <begin position="420"/>
        <end position="444"/>
    </location>
</feature>
<feature type="region of interest" description="Disordered" evidence="2">
    <location>
        <begin position="320"/>
        <end position="367"/>
    </location>
</feature>
<feature type="compositionally biased region" description="Gly residues" evidence="2">
    <location>
        <begin position="330"/>
        <end position="346"/>
    </location>
</feature>
<feature type="transmembrane region" description="Helical" evidence="3">
    <location>
        <begin position="7"/>
        <end position="26"/>
    </location>
</feature>
<name>A0A7D4UA32_9SPHI</name>
<evidence type="ECO:0000259" key="4">
    <source>
        <dbReference type="Pfam" id="PF25876"/>
    </source>
</evidence>
<comment type="similarity">
    <text evidence="1">Belongs to the membrane fusion protein (MFP) (TC 8.A.1) family.</text>
</comment>
<dbReference type="Pfam" id="PF25917">
    <property type="entry name" value="BSH_RND"/>
    <property type="match status" value="1"/>
</dbReference>
<dbReference type="PANTHER" id="PTHR30469">
    <property type="entry name" value="MULTIDRUG RESISTANCE PROTEIN MDTA"/>
    <property type="match status" value="1"/>
</dbReference>
<evidence type="ECO:0000256" key="1">
    <source>
        <dbReference type="ARBA" id="ARBA00009477"/>
    </source>
</evidence>
<dbReference type="EMBL" id="CP054139">
    <property type="protein sequence ID" value="QKJ29558.1"/>
    <property type="molecule type" value="Genomic_DNA"/>
</dbReference>
<accession>A0A7D4UA32</accession>
<dbReference type="Gene3D" id="1.10.287.470">
    <property type="entry name" value="Helix hairpin bin"/>
    <property type="match status" value="1"/>
</dbReference>
<gene>
    <name evidence="7" type="ORF">HQ865_07265</name>
</gene>
<evidence type="ECO:0000259" key="5">
    <source>
        <dbReference type="Pfam" id="PF25917"/>
    </source>
</evidence>
<dbReference type="Gene3D" id="2.40.30.170">
    <property type="match status" value="1"/>
</dbReference>
<dbReference type="GO" id="GO:0015562">
    <property type="term" value="F:efflux transmembrane transporter activity"/>
    <property type="evidence" value="ECO:0007669"/>
    <property type="project" value="TreeGrafter"/>
</dbReference>
<dbReference type="InterPro" id="IPR058624">
    <property type="entry name" value="MdtA-like_HH"/>
</dbReference>
<feature type="domain" description="CusB-like beta-barrel" evidence="6">
    <location>
        <begin position="211"/>
        <end position="284"/>
    </location>
</feature>
<keyword evidence="3" id="KW-1133">Transmembrane helix</keyword>
<dbReference type="NCBIfam" id="TIGR01730">
    <property type="entry name" value="RND_mfp"/>
    <property type="match status" value="1"/>
</dbReference>
<evidence type="ECO:0000313" key="7">
    <source>
        <dbReference type="EMBL" id="QKJ29558.1"/>
    </source>
</evidence>
<dbReference type="AlphaFoldDB" id="A0A7D4UA32"/>
<dbReference type="InterPro" id="IPR058792">
    <property type="entry name" value="Beta-barrel_RND_2"/>
</dbReference>
<dbReference type="GO" id="GO:1990281">
    <property type="term" value="C:efflux pump complex"/>
    <property type="evidence" value="ECO:0007669"/>
    <property type="project" value="TreeGrafter"/>
</dbReference>
<dbReference type="SUPFAM" id="SSF111369">
    <property type="entry name" value="HlyD-like secretion proteins"/>
    <property type="match status" value="1"/>
</dbReference>
<feature type="compositionally biased region" description="Gly residues" evidence="2">
    <location>
        <begin position="435"/>
        <end position="444"/>
    </location>
</feature>
<reference evidence="7 8" key="1">
    <citation type="submission" date="2020-05" db="EMBL/GenBank/DDBJ databases">
        <title>Mucilaginibacter mali sp. nov.</title>
        <authorList>
            <person name="Kim H.S."/>
            <person name="Lee K.C."/>
            <person name="Suh M.K."/>
            <person name="Kim J.-S."/>
            <person name="Han K.-I."/>
            <person name="Eom M.K."/>
            <person name="Shin Y.K."/>
            <person name="Lee J.-S."/>
        </authorList>
    </citation>
    <scope>NUCLEOTIDE SEQUENCE [LARGE SCALE GENOMIC DNA]</scope>
    <source>
        <strain evidence="7 8">G2-14</strain>
    </source>
</reference>
<dbReference type="Gene3D" id="2.40.420.20">
    <property type="match status" value="1"/>
</dbReference>
<dbReference type="Proteomes" id="UP000505355">
    <property type="component" value="Chromosome"/>
</dbReference>
<feature type="domain" description="Multidrug resistance protein MdtA-like barrel-sandwich hybrid" evidence="5">
    <location>
        <begin position="60"/>
        <end position="199"/>
    </location>
</feature>
<keyword evidence="3" id="KW-0812">Transmembrane</keyword>
<feature type="domain" description="Multidrug resistance protein MdtA-like alpha-helical hairpin" evidence="4">
    <location>
        <begin position="100"/>
        <end position="169"/>
    </location>
</feature>
<dbReference type="Pfam" id="PF25876">
    <property type="entry name" value="HH_MFP_RND"/>
    <property type="match status" value="1"/>
</dbReference>
<proteinExistence type="inferred from homology"/>
<dbReference type="Pfam" id="PF25954">
    <property type="entry name" value="Beta-barrel_RND_2"/>
    <property type="match status" value="1"/>
</dbReference>
<dbReference type="Gene3D" id="2.40.50.100">
    <property type="match status" value="1"/>
</dbReference>
<dbReference type="PANTHER" id="PTHR30469:SF33">
    <property type="entry name" value="SLR1207 PROTEIN"/>
    <property type="match status" value="1"/>
</dbReference>
<dbReference type="InterPro" id="IPR058625">
    <property type="entry name" value="MdtA-like_BSH"/>
</dbReference>
<evidence type="ECO:0000259" key="6">
    <source>
        <dbReference type="Pfam" id="PF25954"/>
    </source>
</evidence>
<evidence type="ECO:0000313" key="8">
    <source>
        <dbReference type="Proteomes" id="UP000505355"/>
    </source>
</evidence>
<evidence type="ECO:0000256" key="2">
    <source>
        <dbReference type="SAM" id="MobiDB-lite"/>
    </source>
</evidence>
<keyword evidence="3" id="KW-0472">Membrane</keyword>
<evidence type="ECO:0000256" key="3">
    <source>
        <dbReference type="SAM" id="Phobius"/>
    </source>
</evidence>
<protein>
    <submittedName>
        <fullName evidence="7">Efflux RND transporter periplasmic adaptor subunit</fullName>
    </submittedName>
</protein>
<dbReference type="InterPro" id="IPR006143">
    <property type="entry name" value="RND_pump_MFP"/>
</dbReference>
<dbReference type="RefSeq" id="WP_173414250.1">
    <property type="nucleotide sequence ID" value="NZ_CP054139.1"/>
</dbReference>
<sequence length="444" mass="46927">MDNKYKKILIVAAIIAGLLLIWWFFIRKPEKPIVLQSEKPTRGYIALSVTATGRIQPVDTVTVGSQVSGIISKLYVDFNSKVKKGQKLAELDRSLLQATVDQASGNVSNNKAQVALQTANFGRESLLYKTDAISKAEYDNALATFNSSKAQLASSQAQLRSAQKNLSYTDIYSPIDGVVLNRNVNVGQTVAASFNTPTLFIIARDITKMQVQANVDEADIGDVKAGQRVSFTVDAFINDQFKGKVLDIRLHPSVSANVVTYTTIIDAPNDDEKLKPGMTANIIIYTKEVNNALLIPAKALKFTPDSSLMKDYEIVGKIGGKGKGKKRTGAAGGPGGGGGGASGGGMNANAAGGATHTAKSRKDSSGVAAQHATVWVLQGKKLIQKRIKIGLNDNTQVEVLSGLTENDMVVTSMPETAATAKAGGTAGSPFMPQRRGGGGGGGRR</sequence>
<keyword evidence="8" id="KW-1185">Reference proteome</keyword>